<dbReference type="SUPFAM" id="SSF55961">
    <property type="entry name" value="Bet v1-like"/>
    <property type="match status" value="1"/>
</dbReference>
<reference evidence="2" key="1">
    <citation type="submission" date="2022-12" db="EMBL/GenBank/DDBJ databases">
        <title>Paraconexibacter alkalitolerans sp. nov. and Baekduia alba sp. nov., isolated from soil and emended description of the genera Paraconexibacter (Chun et al., 2020) and Baekduia (An et al., 2020).</title>
        <authorList>
            <person name="Vieira S."/>
            <person name="Huber K.J."/>
            <person name="Geppert A."/>
            <person name="Wolf J."/>
            <person name="Neumann-Schaal M."/>
            <person name="Muesken M."/>
            <person name="Overmann J."/>
        </authorList>
    </citation>
    <scope>NUCLEOTIDE SEQUENCE</scope>
    <source>
        <strain evidence="2">AEG42_29</strain>
    </source>
</reference>
<feature type="region of interest" description="Disordered" evidence="1">
    <location>
        <begin position="37"/>
        <end position="56"/>
    </location>
</feature>
<protein>
    <recommendedName>
        <fullName evidence="3">SRPBCC family protein</fullName>
    </recommendedName>
</protein>
<dbReference type="Gene3D" id="3.30.530.20">
    <property type="match status" value="1"/>
</dbReference>
<dbReference type="AlphaFoldDB" id="A0AAU7AXI3"/>
<evidence type="ECO:0000256" key="1">
    <source>
        <dbReference type="SAM" id="MobiDB-lite"/>
    </source>
</evidence>
<accession>A0AAU7AXI3</accession>
<proteinExistence type="predicted"/>
<dbReference type="EMBL" id="CP114014">
    <property type="protein sequence ID" value="XAY06137.1"/>
    <property type="molecule type" value="Genomic_DNA"/>
</dbReference>
<sequence length="167" mass="17433">MRTVAESSADTTASTGAVWAVWADPALRPEWHPRLEWASQDGPLRPGTPGRWKPAGARPVDVVVGEVDEGRRLVHTGTHGHGPRLAQGHYLYEVVELPGGGARITHRVALSGILARPLGAVLGRMLGRPASPAAVLAVARLAEAAETGPGAGCRSERPPTAGETGRD</sequence>
<dbReference type="RefSeq" id="WP_354697375.1">
    <property type="nucleotide sequence ID" value="NZ_CP114014.1"/>
</dbReference>
<dbReference type="Pfam" id="PF10604">
    <property type="entry name" value="Polyketide_cyc2"/>
    <property type="match status" value="1"/>
</dbReference>
<feature type="region of interest" description="Disordered" evidence="1">
    <location>
        <begin position="146"/>
        <end position="167"/>
    </location>
</feature>
<evidence type="ECO:0000313" key="2">
    <source>
        <dbReference type="EMBL" id="XAY06137.1"/>
    </source>
</evidence>
<dbReference type="KEGG" id="parq:DSM112329_03000"/>
<gene>
    <name evidence="2" type="ORF">DSM112329_03000</name>
</gene>
<organism evidence="2">
    <name type="scientific">Paraconexibacter sp. AEG42_29</name>
    <dbReference type="NCBI Taxonomy" id="2997339"/>
    <lineage>
        <taxon>Bacteria</taxon>
        <taxon>Bacillati</taxon>
        <taxon>Actinomycetota</taxon>
        <taxon>Thermoleophilia</taxon>
        <taxon>Solirubrobacterales</taxon>
        <taxon>Paraconexibacteraceae</taxon>
        <taxon>Paraconexibacter</taxon>
    </lineage>
</organism>
<name>A0AAU7AXI3_9ACTN</name>
<dbReference type="InterPro" id="IPR019587">
    <property type="entry name" value="Polyketide_cyclase/dehydratase"/>
</dbReference>
<dbReference type="InterPro" id="IPR023393">
    <property type="entry name" value="START-like_dom_sf"/>
</dbReference>
<evidence type="ECO:0008006" key="3">
    <source>
        <dbReference type="Google" id="ProtNLM"/>
    </source>
</evidence>